<keyword evidence="6 7" id="KW-0472">Membrane</keyword>
<accession>A0ABR5ZUL1</accession>
<evidence type="ECO:0000259" key="10">
    <source>
        <dbReference type="Pfam" id="PF21088"/>
    </source>
</evidence>
<feature type="transmembrane region" description="Helical" evidence="7">
    <location>
        <begin position="543"/>
        <end position="564"/>
    </location>
</feature>
<feature type="domain" description="Mechanosensitive ion channel transmembrane helices 2/3" evidence="10">
    <location>
        <begin position="601"/>
        <end position="640"/>
    </location>
</feature>
<comment type="subcellular location">
    <subcellularLocation>
        <location evidence="1">Cell membrane</location>
        <topology evidence="1">Multi-pass membrane protein</topology>
    </subcellularLocation>
</comment>
<keyword evidence="12" id="KW-1185">Reference proteome</keyword>
<organism evidence="11 12">
    <name type="scientific">Bombella mellum</name>
    <dbReference type="NCBI Taxonomy" id="2039288"/>
    <lineage>
        <taxon>Bacteria</taxon>
        <taxon>Pseudomonadati</taxon>
        <taxon>Pseudomonadota</taxon>
        <taxon>Alphaproteobacteria</taxon>
        <taxon>Acetobacterales</taxon>
        <taxon>Acetobacteraceae</taxon>
        <taxon>Bombella</taxon>
    </lineage>
</organism>
<feature type="transmembrane region" description="Helical" evidence="7">
    <location>
        <begin position="420"/>
        <end position="445"/>
    </location>
</feature>
<dbReference type="PANTHER" id="PTHR30460">
    <property type="entry name" value="MODERATE CONDUCTANCE MECHANOSENSITIVE CHANNEL YBIO"/>
    <property type="match status" value="1"/>
</dbReference>
<evidence type="ECO:0000313" key="12">
    <source>
        <dbReference type="Proteomes" id="UP000765338"/>
    </source>
</evidence>
<dbReference type="PANTHER" id="PTHR30460:SF0">
    <property type="entry name" value="MODERATE CONDUCTANCE MECHANOSENSITIVE CHANNEL YBIO"/>
    <property type="match status" value="1"/>
</dbReference>
<feature type="domain" description="Mechanosensitive ion channel MscS C-terminal" evidence="9">
    <location>
        <begin position="717"/>
        <end position="798"/>
    </location>
</feature>
<dbReference type="Pfam" id="PF21088">
    <property type="entry name" value="MS_channel_1st"/>
    <property type="match status" value="1"/>
</dbReference>
<dbReference type="Gene3D" id="3.30.70.100">
    <property type="match status" value="1"/>
</dbReference>
<dbReference type="Pfam" id="PF00924">
    <property type="entry name" value="MS_channel_2nd"/>
    <property type="match status" value="1"/>
</dbReference>
<reference evidence="11 12" key="1">
    <citation type="submission" date="2017-10" db="EMBL/GenBank/DDBJ databases">
        <authorList>
            <person name="Jakob F."/>
        </authorList>
    </citation>
    <scope>NUCLEOTIDE SEQUENCE [LARGE SCALE GENOMIC DNA]</scope>
    <source>
        <strain evidence="11 12">TMW 2.1889</strain>
    </source>
</reference>
<dbReference type="Gene3D" id="2.30.30.60">
    <property type="match status" value="1"/>
</dbReference>
<feature type="transmembrane region" description="Helical" evidence="7">
    <location>
        <begin position="303"/>
        <end position="326"/>
    </location>
</feature>
<dbReference type="SUPFAM" id="SSF82689">
    <property type="entry name" value="Mechanosensitive channel protein MscS (YggB), C-terminal domain"/>
    <property type="match status" value="1"/>
</dbReference>
<dbReference type="EMBL" id="PDLY01000005">
    <property type="protein sequence ID" value="MBA5727975.1"/>
    <property type="molecule type" value="Genomic_DNA"/>
</dbReference>
<gene>
    <name evidence="11" type="ORF">CPA56_08320</name>
</gene>
<dbReference type="SUPFAM" id="SSF82861">
    <property type="entry name" value="Mechanosensitive channel protein MscS (YggB), transmembrane region"/>
    <property type="match status" value="1"/>
</dbReference>
<dbReference type="InterPro" id="IPR011014">
    <property type="entry name" value="MscS_channel_TM-2"/>
</dbReference>
<dbReference type="InterPro" id="IPR049278">
    <property type="entry name" value="MS_channel_C"/>
</dbReference>
<keyword evidence="3" id="KW-1003">Cell membrane</keyword>
<evidence type="ECO:0008006" key="13">
    <source>
        <dbReference type="Google" id="ProtNLM"/>
    </source>
</evidence>
<dbReference type="InterPro" id="IPR011066">
    <property type="entry name" value="MscS_channel_C_sf"/>
</dbReference>
<dbReference type="Gene3D" id="1.10.287.1260">
    <property type="match status" value="1"/>
</dbReference>
<dbReference type="SUPFAM" id="SSF50182">
    <property type="entry name" value="Sm-like ribonucleoproteins"/>
    <property type="match status" value="1"/>
</dbReference>
<evidence type="ECO:0000256" key="6">
    <source>
        <dbReference type="ARBA" id="ARBA00023136"/>
    </source>
</evidence>
<proteinExistence type="inferred from homology"/>
<dbReference type="InterPro" id="IPR045276">
    <property type="entry name" value="YbiO_bact"/>
</dbReference>
<protein>
    <recommendedName>
        <fullName evidence="13">Mechanosensitive ion channel</fullName>
    </recommendedName>
</protein>
<dbReference type="Proteomes" id="UP000765338">
    <property type="component" value="Unassembled WGS sequence"/>
</dbReference>
<comment type="caution">
    <text evidence="11">The sequence shown here is derived from an EMBL/GenBank/DDBJ whole genome shotgun (WGS) entry which is preliminary data.</text>
</comment>
<dbReference type="Pfam" id="PF21082">
    <property type="entry name" value="MS_channel_3rd"/>
    <property type="match status" value="1"/>
</dbReference>
<evidence type="ECO:0000313" key="11">
    <source>
        <dbReference type="EMBL" id="MBA5727975.1"/>
    </source>
</evidence>
<evidence type="ECO:0000256" key="5">
    <source>
        <dbReference type="ARBA" id="ARBA00022989"/>
    </source>
</evidence>
<dbReference type="InterPro" id="IPR023408">
    <property type="entry name" value="MscS_beta-dom_sf"/>
</dbReference>
<feature type="transmembrane region" description="Helical" evidence="7">
    <location>
        <begin position="508"/>
        <end position="528"/>
    </location>
</feature>
<evidence type="ECO:0000256" key="7">
    <source>
        <dbReference type="SAM" id="Phobius"/>
    </source>
</evidence>
<keyword evidence="5 7" id="KW-1133">Transmembrane helix</keyword>
<dbReference type="InterPro" id="IPR049142">
    <property type="entry name" value="MS_channel_1st"/>
</dbReference>
<evidence type="ECO:0000259" key="9">
    <source>
        <dbReference type="Pfam" id="PF21082"/>
    </source>
</evidence>
<feature type="transmembrane region" description="Helical" evidence="7">
    <location>
        <begin position="379"/>
        <end position="399"/>
    </location>
</feature>
<comment type="similarity">
    <text evidence="2">Belongs to the MscS (TC 1.A.23) family.</text>
</comment>
<evidence type="ECO:0000259" key="8">
    <source>
        <dbReference type="Pfam" id="PF00924"/>
    </source>
</evidence>
<keyword evidence="4 7" id="KW-0812">Transmembrane</keyword>
<dbReference type="InterPro" id="IPR010920">
    <property type="entry name" value="LSM_dom_sf"/>
</dbReference>
<feature type="transmembrane region" description="Helical" evidence="7">
    <location>
        <begin position="267"/>
        <end position="291"/>
    </location>
</feature>
<evidence type="ECO:0000256" key="3">
    <source>
        <dbReference type="ARBA" id="ARBA00022475"/>
    </source>
</evidence>
<feature type="transmembrane region" description="Helical" evidence="7">
    <location>
        <begin position="599"/>
        <end position="619"/>
    </location>
</feature>
<dbReference type="InterPro" id="IPR006685">
    <property type="entry name" value="MscS_channel_2nd"/>
</dbReference>
<feature type="transmembrane region" description="Helical" evidence="7">
    <location>
        <begin position="161"/>
        <end position="182"/>
    </location>
</feature>
<feature type="transmembrane region" description="Helical" evidence="7">
    <location>
        <begin position="346"/>
        <end position="367"/>
    </location>
</feature>
<evidence type="ECO:0000256" key="1">
    <source>
        <dbReference type="ARBA" id="ARBA00004651"/>
    </source>
</evidence>
<sequence length="830" mass="91878">MERHIHMTDKTPYPGRDTVPHRHLTGLFLHRLIPALLLACLALLAPSSARAEPQAAPAAASSSGNVGLSADQAHQLITVLSDDAQRQQFLTTLKNLTQAQQDTHHTSVIDLARDNLAAFGERALQQMRILHQSIIDFGAIAPWVHALIHDSALQASIARTLLRVVIMLVCSYLLFFGARIILRPLYKRISNMARKHDHKVFQHEAEKLRRARAEVTEATESTIRESAPSHAASTRDETANAQASIEESLRHQGALTQLMLCLRRAPYTLACAVLELITICTFPLVALLMGLLDPAPSPEASHAIWSISWLIGIGLGVWTLLLRIFLAPQAPWLRLSILRDSSSAFIFHYFRQIGVILAWGFSFLAMLHAMQLPVPVSSGLQKLLLLAVHIFLAVMIIRSRKRVQHACQHIGANNRRLQSIMALVSGSWWIVALFFDFALWLVWAADIDGGYQLILQIFIRTLVALVVVRIVSILAYGGLERFMRALDGWNLNEETLLRIRRYYPAATAVIRLFIVALTILALALAWGAPVHLLFGHDTLGPRIIQAAVTILVALFIGVLAWEVANVTIEHHIRRLGLQDGRDVQIRIARLQTLTPMFRILFLLVLAVIIGLTVLSQLGIDTGPLIASASIFGVALGFGSQKLVQDFISGIFLLLENALTVGDSVTLNGTYGVIERLSLRSVHVRANDGSMNIFSFSSLTQVTNYNRDFSRAMILATVDIDSDTDQVAAILVEIGKEMRNEAPYKDLILADFDLWGVSAIGESSVSVKGVYPTTNAGRWTVEWEFNRRMKKRFEKAGIQYPREVVDIQGTALEKLIGSTASARPSGEQGRD</sequence>
<feature type="domain" description="Mechanosensitive ion channel MscS" evidence="8">
    <location>
        <begin position="642"/>
        <end position="706"/>
    </location>
</feature>
<name>A0ABR5ZUL1_9PROT</name>
<evidence type="ECO:0000256" key="2">
    <source>
        <dbReference type="ARBA" id="ARBA00008017"/>
    </source>
</evidence>
<feature type="transmembrane region" description="Helical" evidence="7">
    <location>
        <begin position="457"/>
        <end position="479"/>
    </location>
</feature>
<evidence type="ECO:0000256" key="4">
    <source>
        <dbReference type="ARBA" id="ARBA00022692"/>
    </source>
</evidence>